<dbReference type="AlphaFoldDB" id="A0A1E3PIT8"/>
<keyword evidence="3" id="KW-0689">Ribosomal protein</keyword>
<evidence type="ECO:0000313" key="8">
    <source>
        <dbReference type="EMBL" id="ODQ64767.1"/>
    </source>
</evidence>
<proteinExistence type="inferred from homology"/>
<protein>
    <recommendedName>
        <fullName evidence="7">Large ribosomal subunit protein mL54</fullName>
    </recommendedName>
</protein>
<dbReference type="GO" id="GO:0003735">
    <property type="term" value="F:structural constituent of ribosome"/>
    <property type="evidence" value="ECO:0007669"/>
    <property type="project" value="EnsemblFungi"/>
</dbReference>
<dbReference type="InterPro" id="IPR013870">
    <property type="entry name" value="Ribosomal_mL54"/>
</dbReference>
<evidence type="ECO:0000256" key="6">
    <source>
        <dbReference type="ARBA" id="ARBA00033752"/>
    </source>
</evidence>
<dbReference type="PANTHER" id="PTHR28595:SF1">
    <property type="entry name" value="LARGE RIBOSOMAL SUBUNIT PROTEIN ML54"/>
    <property type="match status" value="1"/>
</dbReference>
<dbReference type="Proteomes" id="UP000095009">
    <property type="component" value="Unassembled WGS sequence"/>
</dbReference>
<evidence type="ECO:0000256" key="7">
    <source>
        <dbReference type="ARBA" id="ARBA00035179"/>
    </source>
</evidence>
<evidence type="ECO:0000256" key="2">
    <source>
        <dbReference type="ARBA" id="ARBA00022946"/>
    </source>
</evidence>
<gene>
    <name evidence="8" type="ORF">NADFUDRAFT_83648</name>
</gene>
<evidence type="ECO:0000256" key="5">
    <source>
        <dbReference type="ARBA" id="ARBA00023274"/>
    </source>
</evidence>
<dbReference type="PANTHER" id="PTHR28595">
    <property type="entry name" value="39S RIBOSOMAL PROTEIN L54, MITOCHONDRIAL"/>
    <property type="match status" value="1"/>
</dbReference>
<evidence type="ECO:0000313" key="9">
    <source>
        <dbReference type="Proteomes" id="UP000095009"/>
    </source>
</evidence>
<reference evidence="8 9" key="1">
    <citation type="journal article" date="2016" name="Proc. Natl. Acad. Sci. U.S.A.">
        <title>Comparative genomics of biotechnologically important yeasts.</title>
        <authorList>
            <person name="Riley R."/>
            <person name="Haridas S."/>
            <person name="Wolfe K.H."/>
            <person name="Lopes M.R."/>
            <person name="Hittinger C.T."/>
            <person name="Goeker M."/>
            <person name="Salamov A.A."/>
            <person name="Wisecaver J.H."/>
            <person name="Long T.M."/>
            <person name="Calvey C.H."/>
            <person name="Aerts A.L."/>
            <person name="Barry K.W."/>
            <person name="Choi C."/>
            <person name="Clum A."/>
            <person name="Coughlan A.Y."/>
            <person name="Deshpande S."/>
            <person name="Douglass A.P."/>
            <person name="Hanson S.J."/>
            <person name="Klenk H.-P."/>
            <person name="LaButti K.M."/>
            <person name="Lapidus A."/>
            <person name="Lindquist E.A."/>
            <person name="Lipzen A.M."/>
            <person name="Meier-Kolthoff J.P."/>
            <person name="Ohm R.A."/>
            <person name="Otillar R.P."/>
            <person name="Pangilinan J.L."/>
            <person name="Peng Y."/>
            <person name="Rokas A."/>
            <person name="Rosa C.A."/>
            <person name="Scheuner C."/>
            <person name="Sibirny A.A."/>
            <person name="Slot J.C."/>
            <person name="Stielow J.B."/>
            <person name="Sun H."/>
            <person name="Kurtzman C.P."/>
            <person name="Blackwell M."/>
            <person name="Grigoriev I.V."/>
            <person name="Jeffries T.W."/>
        </authorList>
    </citation>
    <scope>NUCLEOTIDE SEQUENCE [LARGE SCALE GENOMIC DNA]</scope>
    <source>
        <strain evidence="8 9">DSM 6958</strain>
    </source>
</reference>
<evidence type="ECO:0000256" key="3">
    <source>
        <dbReference type="ARBA" id="ARBA00022980"/>
    </source>
</evidence>
<keyword evidence="4" id="KW-0496">Mitochondrion</keyword>
<dbReference type="EMBL" id="KV454411">
    <property type="protein sequence ID" value="ODQ64767.1"/>
    <property type="molecule type" value="Genomic_DNA"/>
</dbReference>
<comment type="similarity">
    <text evidence="6">Belongs to the mitochondrion-specific ribosomal protein mL54 family.</text>
</comment>
<comment type="subcellular location">
    <subcellularLocation>
        <location evidence="1">Mitochondrion</location>
    </subcellularLocation>
</comment>
<dbReference type="Pfam" id="PF08561">
    <property type="entry name" value="Ribosomal_L37"/>
    <property type="match status" value="1"/>
</dbReference>
<sequence length="105" mass="11803">MFSNIFRRVNSPSFLRLPTVGLRLNSTSAAKIISSCPEGTVLKGINIRKSGKDPIALKDEEYPEWLWTVLDANSVASNPMNSSRKVMRKANREQIKFNNFVSKMG</sequence>
<dbReference type="STRING" id="857566.A0A1E3PIT8"/>
<keyword evidence="5" id="KW-0687">Ribonucleoprotein</keyword>
<accession>A0A1E3PIT8</accession>
<evidence type="ECO:0000256" key="1">
    <source>
        <dbReference type="ARBA" id="ARBA00004173"/>
    </source>
</evidence>
<keyword evidence="9" id="KW-1185">Reference proteome</keyword>
<dbReference type="OrthoDB" id="10252718at2759"/>
<organism evidence="8 9">
    <name type="scientific">Nadsonia fulvescens var. elongata DSM 6958</name>
    <dbReference type="NCBI Taxonomy" id="857566"/>
    <lineage>
        <taxon>Eukaryota</taxon>
        <taxon>Fungi</taxon>
        <taxon>Dikarya</taxon>
        <taxon>Ascomycota</taxon>
        <taxon>Saccharomycotina</taxon>
        <taxon>Dipodascomycetes</taxon>
        <taxon>Dipodascales</taxon>
        <taxon>Dipodascales incertae sedis</taxon>
        <taxon>Nadsonia</taxon>
    </lineage>
</organism>
<dbReference type="GO" id="GO:0005762">
    <property type="term" value="C:mitochondrial large ribosomal subunit"/>
    <property type="evidence" value="ECO:0007669"/>
    <property type="project" value="EnsemblFungi"/>
</dbReference>
<keyword evidence="2" id="KW-0809">Transit peptide</keyword>
<name>A0A1E3PIT8_9ASCO</name>
<evidence type="ECO:0000256" key="4">
    <source>
        <dbReference type="ARBA" id="ARBA00023128"/>
    </source>
</evidence>